<feature type="transmembrane region" description="Helical" evidence="6">
    <location>
        <begin position="582"/>
        <end position="603"/>
    </location>
</feature>
<comment type="subcellular location">
    <subcellularLocation>
        <location evidence="1">Membrane</location>
        <topology evidence="1">Multi-pass membrane protein</topology>
    </subcellularLocation>
</comment>
<feature type="transmembrane region" description="Helical" evidence="6">
    <location>
        <begin position="434"/>
        <end position="452"/>
    </location>
</feature>
<evidence type="ECO:0000256" key="4">
    <source>
        <dbReference type="ARBA" id="ARBA00023136"/>
    </source>
</evidence>
<feature type="transmembrane region" description="Helical" evidence="6">
    <location>
        <begin position="245"/>
        <end position="265"/>
    </location>
</feature>
<feature type="transmembrane region" description="Helical" evidence="6">
    <location>
        <begin position="198"/>
        <end position="219"/>
    </location>
</feature>
<feature type="transmembrane region" description="Helical" evidence="6">
    <location>
        <begin position="156"/>
        <end position="186"/>
    </location>
</feature>
<feature type="transmembrane region" description="Helical" evidence="6">
    <location>
        <begin position="388"/>
        <end position="413"/>
    </location>
</feature>
<dbReference type="GO" id="GO:0005384">
    <property type="term" value="F:manganese ion transmembrane transporter activity"/>
    <property type="evidence" value="ECO:0007669"/>
    <property type="project" value="TreeGrafter"/>
</dbReference>
<feature type="transmembrane region" description="Helical" evidence="6">
    <location>
        <begin position="41"/>
        <end position="61"/>
    </location>
</feature>
<evidence type="ECO:0000256" key="6">
    <source>
        <dbReference type="SAM" id="Phobius"/>
    </source>
</evidence>
<dbReference type="GO" id="GO:0034755">
    <property type="term" value="P:iron ion transmembrane transport"/>
    <property type="evidence" value="ECO:0007669"/>
    <property type="project" value="TreeGrafter"/>
</dbReference>
<evidence type="ECO:0000256" key="3">
    <source>
        <dbReference type="ARBA" id="ARBA00022989"/>
    </source>
</evidence>
<keyword evidence="3 6" id="KW-1133">Transmembrane helix</keyword>
<evidence type="ECO:0008006" key="8">
    <source>
        <dbReference type="Google" id="ProtNLM"/>
    </source>
</evidence>
<dbReference type="GO" id="GO:0030026">
    <property type="term" value="P:intracellular manganese ion homeostasis"/>
    <property type="evidence" value="ECO:0007669"/>
    <property type="project" value="TreeGrafter"/>
</dbReference>
<reference evidence="7" key="1">
    <citation type="submission" date="2011-04" db="EMBL/GenBank/DDBJ databases">
        <title>Evolution of plant cell wall degrading machinery underlies the functional diversity of forest fungi.</title>
        <authorList>
            <consortium name="US DOE Joint Genome Institute (JGI-PGF)"/>
            <person name="Eastwood D.C."/>
            <person name="Floudas D."/>
            <person name="Binder M."/>
            <person name="Majcherczyk A."/>
            <person name="Schneider P."/>
            <person name="Aerts A."/>
            <person name="Asiegbu F.O."/>
            <person name="Baker S.E."/>
            <person name="Barry K."/>
            <person name="Bendiksby M."/>
            <person name="Blumentritt M."/>
            <person name="Coutinho P.M."/>
            <person name="Cullen D."/>
            <person name="Cullen D."/>
            <person name="Gathman A."/>
            <person name="Goodell B."/>
            <person name="Henrissat B."/>
            <person name="Ihrmark K."/>
            <person name="Kauserud H."/>
            <person name="Kohler A."/>
            <person name="LaButti K."/>
            <person name="Lapidus A."/>
            <person name="Lavin J.L."/>
            <person name="Lee Y.-H."/>
            <person name="Lindquist E."/>
            <person name="Lilly W."/>
            <person name="Lucas S."/>
            <person name="Morin E."/>
            <person name="Murat C."/>
            <person name="Oguiza J.A."/>
            <person name="Park J."/>
            <person name="Pisabarro A.G."/>
            <person name="Riley R."/>
            <person name="Rosling A."/>
            <person name="Salamov A."/>
            <person name="Schmidt O."/>
            <person name="Schmutz J."/>
            <person name="Skrede I."/>
            <person name="Stenlid J."/>
            <person name="Wiebenga A."/>
            <person name="Xie X."/>
            <person name="Kues U."/>
            <person name="Hibbett D.S."/>
            <person name="Hoffmeister D."/>
            <person name="Hogberg N."/>
            <person name="Martin F."/>
            <person name="Grigoriev I.V."/>
            <person name="Watkinson S.C."/>
        </authorList>
    </citation>
    <scope>NUCLEOTIDE SEQUENCE</scope>
    <source>
        <strain evidence="7">S7.9</strain>
    </source>
</reference>
<feature type="transmembrane region" description="Helical" evidence="6">
    <location>
        <begin position="458"/>
        <end position="481"/>
    </location>
</feature>
<protein>
    <recommendedName>
        <fullName evidence="8">Nramp-domain-containing protein</fullName>
    </recommendedName>
</protein>
<feature type="transmembrane region" description="Helical" evidence="6">
    <location>
        <begin position="131"/>
        <end position="150"/>
    </location>
</feature>
<sequence>MSSQIHSRPSSPPAHSSSHVSTSSTSSLAREKWSARSVLKILVHHMKRHVGVGIVCAVGYFDPGNWSVDLQAGSSFGYRPMLFVILLSGIIAIVLQVLAARLGCVTGLDLASHCRLLLHDHPKHPRLVRRLVLYPLYALCEIAIISTDLAELLGSAIGFCLLFPTLPLWSGVLLTGADVLIFLIIGDPSRGGGRPVRLFEFTIIILVAVVFVCFIILLIRMDPAWPEVFLGFLPSQGLFQTQPNAVYTSIGIVGATVMPHALFLGSSLATQDRVSTAPRPLPTPSTTSEPGVRGRWTRIRRALFSIYRSEKRESKDLTTRHGLRENNSLKFISAHIRHGTVDVVLSLLAVAVPINSAILILAATVFYSPDNTTSVGLFNMHTLVGQSLGKGAALMFALALICSGQTASITATLAGQIVSEGFILWNISPFFRRLITRLISLIPSMIVAVAFGRSGINTLLVASQVALSVVLPFVAFPLIYLTSSKTVMSVPKPAISSPEPYDDAAKASSPEPAHRSVTSIADVVRSPPELPSTHIDINLHDEEKSNIIVNEVHEVNEADQKKPTVAPTETVDFSSGYVLTGLAYAIWLVVLVANVYAIVALGMGETGQ</sequence>
<dbReference type="KEGG" id="sla:SERLADRAFT_434345"/>
<keyword evidence="4 6" id="KW-0472">Membrane</keyword>
<evidence type="ECO:0000256" key="1">
    <source>
        <dbReference type="ARBA" id="ARBA00004141"/>
    </source>
</evidence>
<dbReference type="PRINTS" id="PR00447">
    <property type="entry name" value="NATRESASSCMP"/>
</dbReference>
<evidence type="ECO:0000256" key="2">
    <source>
        <dbReference type="ARBA" id="ARBA00022692"/>
    </source>
</evidence>
<accession>F8NKG4</accession>
<name>F8NKG4_SERL9</name>
<dbReference type="EMBL" id="GL945430">
    <property type="protein sequence ID" value="EGO28430.1"/>
    <property type="molecule type" value="Genomic_DNA"/>
</dbReference>
<keyword evidence="2 6" id="KW-0812">Transmembrane</keyword>
<dbReference type="AlphaFoldDB" id="F8NKG4"/>
<gene>
    <name evidence="7" type="ORF">SERLADRAFT_434345</name>
</gene>
<dbReference type="OrthoDB" id="409173at2759"/>
<dbReference type="PANTHER" id="PTHR11706:SF101">
    <property type="entry name" value="MANGANESE TRANSPORTER SMF1"/>
    <property type="match status" value="1"/>
</dbReference>
<organism>
    <name type="scientific">Serpula lacrymans var. lacrymans (strain S7.9)</name>
    <name type="common">Dry rot fungus</name>
    <dbReference type="NCBI Taxonomy" id="578457"/>
    <lineage>
        <taxon>Eukaryota</taxon>
        <taxon>Fungi</taxon>
        <taxon>Dikarya</taxon>
        <taxon>Basidiomycota</taxon>
        <taxon>Agaricomycotina</taxon>
        <taxon>Agaricomycetes</taxon>
        <taxon>Agaricomycetidae</taxon>
        <taxon>Boletales</taxon>
        <taxon>Coniophorineae</taxon>
        <taxon>Serpulaceae</taxon>
        <taxon>Serpula</taxon>
    </lineage>
</organism>
<dbReference type="Pfam" id="PF01566">
    <property type="entry name" value="Nramp"/>
    <property type="match status" value="2"/>
</dbReference>
<dbReference type="GO" id="GO:0015086">
    <property type="term" value="F:cadmium ion transmembrane transporter activity"/>
    <property type="evidence" value="ECO:0007669"/>
    <property type="project" value="TreeGrafter"/>
</dbReference>
<dbReference type="Proteomes" id="UP000008064">
    <property type="component" value="Unassembled WGS sequence"/>
</dbReference>
<evidence type="ECO:0000313" key="7">
    <source>
        <dbReference type="EMBL" id="EGO28430.1"/>
    </source>
</evidence>
<dbReference type="HOGENOM" id="CLU_020088_4_1_1"/>
<feature type="transmembrane region" description="Helical" evidence="6">
    <location>
        <begin position="343"/>
        <end position="368"/>
    </location>
</feature>
<evidence type="ECO:0000256" key="5">
    <source>
        <dbReference type="SAM" id="MobiDB-lite"/>
    </source>
</evidence>
<dbReference type="NCBIfam" id="NF037982">
    <property type="entry name" value="Nramp_1"/>
    <property type="match status" value="1"/>
</dbReference>
<dbReference type="GO" id="GO:0005886">
    <property type="term" value="C:plasma membrane"/>
    <property type="evidence" value="ECO:0007669"/>
    <property type="project" value="TreeGrafter"/>
</dbReference>
<proteinExistence type="predicted"/>
<dbReference type="InterPro" id="IPR001046">
    <property type="entry name" value="NRAMP_fam"/>
</dbReference>
<dbReference type="GeneID" id="18814384"/>
<feature type="region of interest" description="Disordered" evidence="5">
    <location>
        <begin position="1"/>
        <end position="25"/>
    </location>
</feature>
<dbReference type="PANTHER" id="PTHR11706">
    <property type="entry name" value="SOLUTE CARRIER PROTEIN FAMILY 11 MEMBER"/>
    <property type="match status" value="1"/>
</dbReference>
<feature type="transmembrane region" description="Helical" evidence="6">
    <location>
        <begin position="81"/>
        <end position="110"/>
    </location>
</feature>
<dbReference type="RefSeq" id="XP_007314629.1">
    <property type="nucleotide sequence ID" value="XM_007314567.1"/>
</dbReference>